<dbReference type="PRINTS" id="PR00039">
    <property type="entry name" value="HTHLYSR"/>
</dbReference>
<dbReference type="InterPro" id="IPR036390">
    <property type="entry name" value="WH_DNA-bd_sf"/>
</dbReference>
<dbReference type="GO" id="GO:0003700">
    <property type="term" value="F:DNA-binding transcription factor activity"/>
    <property type="evidence" value="ECO:0007669"/>
    <property type="project" value="InterPro"/>
</dbReference>
<dbReference type="Proteomes" id="UP000217211">
    <property type="component" value="Plasmid pSJ05684b"/>
</dbReference>
<gene>
    <name evidence="7" type="ORF">SJ05684_b52520</name>
</gene>
<evidence type="ECO:0000256" key="3">
    <source>
        <dbReference type="ARBA" id="ARBA00023125"/>
    </source>
</evidence>
<keyword evidence="4" id="KW-0804">Transcription</keyword>
<organism evidence="7 8">
    <name type="scientific">Sinorhizobium sojae CCBAU 05684</name>
    <dbReference type="NCBI Taxonomy" id="716928"/>
    <lineage>
        <taxon>Bacteria</taxon>
        <taxon>Pseudomonadati</taxon>
        <taxon>Pseudomonadota</taxon>
        <taxon>Alphaproteobacteria</taxon>
        <taxon>Hyphomicrobiales</taxon>
        <taxon>Rhizobiaceae</taxon>
        <taxon>Sinorhizobium/Ensifer group</taxon>
        <taxon>Sinorhizobium</taxon>
    </lineage>
</organism>
<evidence type="ECO:0000256" key="2">
    <source>
        <dbReference type="ARBA" id="ARBA00023015"/>
    </source>
</evidence>
<dbReference type="InterPro" id="IPR005119">
    <property type="entry name" value="LysR_subst-bd"/>
</dbReference>
<dbReference type="CDD" id="cd08414">
    <property type="entry name" value="PBP2_LTTR_aromatics_like"/>
    <property type="match status" value="1"/>
</dbReference>
<protein>
    <submittedName>
        <fullName evidence="7">Chromosome initiation inhibitor</fullName>
    </submittedName>
</protein>
<comment type="similarity">
    <text evidence="1">Belongs to the LysR transcriptional regulatory family.</text>
</comment>
<feature type="compositionally biased region" description="Basic residues" evidence="5">
    <location>
        <begin position="307"/>
        <end position="316"/>
    </location>
</feature>
<feature type="region of interest" description="Disordered" evidence="5">
    <location>
        <begin position="296"/>
        <end position="316"/>
    </location>
</feature>
<evidence type="ECO:0000259" key="6">
    <source>
        <dbReference type="PROSITE" id="PS50931"/>
    </source>
</evidence>
<keyword evidence="8" id="KW-1185">Reference proteome</keyword>
<evidence type="ECO:0000313" key="7">
    <source>
        <dbReference type="EMBL" id="ASY66234.1"/>
    </source>
</evidence>
<dbReference type="Gene3D" id="1.10.10.10">
    <property type="entry name" value="Winged helix-like DNA-binding domain superfamily/Winged helix DNA-binding domain"/>
    <property type="match status" value="1"/>
</dbReference>
<dbReference type="GO" id="GO:0003677">
    <property type="term" value="F:DNA binding"/>
    <property type="evidence" value="ECO:0007669"/>
    <property type="project" value="UniProtKB-KW"/>
</dbReference>
<evidence type="ECO:0000256" key="1">
    <source>
        <dbReference type="ARBA" id="ARBA00009437"/>
    </source>
</evidence>
<keyword evidence="2" id="KW-0805">Transcription regulation</keyword>
<dbReference type="GO" id="GO:0032993">
    <property type="term" value="C:protein-DNA complex"/>
    <property type="evidence" value="ECO:0007669"/>
    <property type="project" value="TreeGrafter"/>
</dbReference>
<dbReference type="RefSeq" id="WP_050980175.1">
    <property type="nucleotide sequence ID" value="NZ_AJQT01000108.1"/>
</dbReference>
<dbReference type="OrthoDB" id="9811588at2"/>
<keyword evidence="3" id="KW-0238">DNA-binding</keyword>
<name>A0A249PKL9_9HYPH</name>
<dbReference type="KEGG" id="esj:SJ05684_b52520"/>
<dbReference type="AlphaFoldDB" id="A0A249PKL9"/>
<dbReference type="FunFam" id="1.10.10.10:FF:000001">
    <property type="entry name" value="LysR family transcriptional regulator"/>
    <property type="match status" value="1"/>
</dbReference>
<keyword evidence="7" id="KW-0614">Plasmid</keyword>
<reference evidence="7 8" key="1">
    <citation type="submission" date="2017-08" db="EMBL/GenBank/DDBJ databases">
        <title>Multipartite genome sequences of Sinorhizobium species nodulating soybeans.</title>
        <authorList>
            <person name="Tian C.F."/>
        </authorList>
    </citation>
    <scope>NUCLEOTIDE SEQUENCE [LARGE SCALE GENOMIC DNA]</scope>
    <source>
        <strain evidence="7 8">CCBAU 05684</strain>
        <plasmid evidence="8">psj05684b</plasmid>
    </source>
</reference>
<sequence length="316" mass="35179">MELRQMRCFAALAEELHFGRAAATLSMAQPALSVQIQTLEKELGVQLLIRSTRRVELTKAGEVFYERCIRVLREIENSSAIVRAVAGKDVDRITIGTIYPATFGVLPLFLSKLGKRFPDVEIHVSAGSTDAIIRDLEKGRINLGFIRPVENIGSLRWQSIANERYLLAVPLGSPLATAETVAMSDLKQERIISFSRSNLSYTEKYFFEQFRKHGLLDHVAYSCDDTLSLVSLVSAGIGVGFVPEWTKDLPNRSFHLREVKGVDFTIGMGLAWNKEDPTANRDEILEIARSLGSLRKPVGKHSEGAGKKRRLSAYGE</sequence>
<evidence type="ECO:0000256" key="4">
    <source>
        <dbReference type="ARBA" id="ARBA00023163"/>
    </source>
</evidence>
<dbReference type="EMBL" id="CP023068">
    <property type="protein sequence ID" value="ASY66234.1"/>
    <property type="molecule type" value="Genomic_DNA"/>
</dbReference>
<dbReference type="InterPro" id="IPR000847">
    <property type="entry name" value="LysR_HTH_N"/>
</dbReference>
<accession>A0A249PKL9</accession>
<dbReference type="SUPFAM" id="SSF53850">
    <property type="entry name" value="Periplasmic binding protein-like II"/>
    <property type="match status" value="1"/>
</dbReference>
<dbReference type="Gene3D" id="3.40.190.10">
    <property type="entry name" value="Periplasmic binding protein-like II"/>
    <property type="match status" value="2"/>
</dbReference>
<dbReference type="PROSITE" id="PS50931">
    <property type="entry name" value="HTH_LYSR"/>
    <property type="match status" value="1"/>
</dbReference>
<dbReference type="Pfam" id="PF03466">
    <property type="entry name" value="LysR_substrate"/>
    <property type="match status" value="1"/>
</dbReference>
<evidence type="ECO:0000313" key="8">
    <source>
        <dbReference type="Proteomes" id="UP000217211"/>
    </source>
</evidence>
<dbReference type="SUPFAM" id="SSF46785">
    <property type="entry name" value="Winged helix' DNA-binding domain"/>
    <property type="match status" value="1"/>
</dbReference>
<dbReference type="STRING" id="716928.GCA_000261485_04749"/>
<dbReference type="InterPro" id="IPR036388">
    <property type="entry name" value="WH-like_DNA-bd_sf"/>
</dbReference>
<dbReference type="eggNOG" id="COG0583">
    <property type="taxonomic scope" value="Bacteria"/>
</dbReference>
<proteinExistence type="inferred from homology"/>
<evidence type="ECO:0000256" key="5">
    <source>
        <dbReference type="SAM" id="MobiDB-lite"/>
    </source>
</evidence>
<feature type="domain" description="HTH lysR-type" evidence="6">
    <location>
        <begin position="1"/>
        <end position="58"/>
    </location>
</feature>
<geneLocation type="plasmid" evidence="8">
    <name>psj05684b</name>
</geneLocation>
<dbReference type="PANTHER" id="PTHR30346:SF0">
    <property type="entry name" value="HCA OPERON TRANSCRIPTIONAL ACTIVATOR HCAR"/>
    <property type="match status" value="1"/>
</dbReference>
<dbReference type="PANTHER" id="PTHR30346">
    <property type="entry name" value="TRANSCRIPTIONAL DUAL REGULATOR HCAR-RELATED"/>
    <property type="match status" value="1"/>
</dbReference>
<dbReference type="Pfam" id="PF00126">
    <property type="entry name" value="HTH_1"/>
    <property type="match status" value="1"/>
</dbReference>